<gene>
    <name evidence="2" type="ORF">Prubr_25720</name>
</gene>
<dbReference type="KEGG" id="pry:Prubr_25720"/>
<dbReference type="SUPFAM" id="SSF69322">
    <property type="entry name" value="Tricorn protease domain 2"/>
    <property type="match status" value="1"/>
</dbReference>
<dbReference type="InterPro" id="IPR019198">
    <property type="entry name" value="Beta_propeller_containing"/>
</dbReference>
<evidence type="ECO:0000313" key="2">
    <source>
        <dbReference type="EMBL" id="BCJ65551.1"/>
    </source>
</evidence>
<dbReference type="EMBL" id="AP023359">
    <property type="protein sequence ID" value="BCJ65551.1"/>
    <property type="molecule type" value="Genomic_DNA"/>
</dbReference>
<evidence type="ECO:0000256" key="1">
    <source>
        <dbReference type="SAM" id="SignalP"/>
    </source>
</evidence>
<evidence type="ECO:0000313" key="3">
    <source>
        <dbReference type="Proteomes" id="UP000680866"/>
    </source>
</evidence>
<dbReference type="PROSITE" id="PS51257">
    <property type="entry name" value="PROKAR_LIPOPROTEIN"/>
    <property type="match status" value="1"/>
</dbReference>
<reference evidence="2" key="1">
    <citation type="submission" date="2020-08" db="EMBL/GenBank/DDBJ databases">
        <title>Whole genome shotgun sequence of Polymorphospora rubra NBRC 101157.</title>
        <authorList>
            <person name="Komaki H."/>
            <person name="Tamura T."/>
        </authorList>
    </citation>
    <scope>NUCLEOTIDE SEQUENCE</scope>
    <source>
        <strain evidence="2">NBRC 101157</strain>
    </source>
</reference>
<sequence length="662" mass="69954">MTPQGRVRRRSATAATGVLVGLVLAGCTSAPQRPAPVDPGVPGGGFRLVAFDSCAEALKGLRTAARAYVGPWGFGGPGRADLTGGGAVPAMAERAAPGAGAPDAAPTFSGTNTHEAGVDEPDLVKTDGRRIVTVNGGVLHVVDPATRQVTGRLDLGTSTDDAVRWADVSLLLHGDRALVLVSPQWAARPVGIVPGRPGPTTPLPEGTPTGPRLVLVDLAGQPRMLGDYRIDGGLVDARQVGATARVVVRSAPRLEFPSTDEGSDADRTAANQAVVDRAPIEDWLPRWAVTGAGRTSTGTVDCGQVTRPATYSGTSMVTLLSFDLGATTLDDGSPVTVVADGDTVYSNGANLYIASDQRWRMLPALQERDSDPKPEDQRTEIYQFDITGPDRPRYVTAASVPGWLINQYAMSEWNGHLRVATTSGRDWGLRPKSTSSVHVLRADGGTLRETGRVTGLGPGERIYAVRFVAGTGYVVTFRETDPLYTLDLRSPDRPKVLGELKIPGYSAYLHPVSDDRLLGIGQDATEEGRRQGTQVSLFDVGDLARPTRLAQHHVRHGNSEAEFDPHAFLYWPAERLVVVPVTAYDPGGRGAPDTGALALRVSDAGFQPVGTVRHSQSTSDHLGAGTIRRSLVVDDVLWTVSGGGLQANSLSTLDTLAWVPTT</sequence>
<organism evidence="2 3">
    <name type="scientific">Polymorphospora rubra</name>
    <dbReference type="NCBI Taxonomy" id="338584"/>
    <lineage>
        <taxon>Bacteria</taxon>
        <taxon>Bacillati</taxon>
        <taxon>Actinomycetota</taxon>
        <taxon>Actinomycetes</taxon>
        <taxon>Micromonosporales</taxon>
        <taxon>Micromonosporaceae</taxon>
        <taxon>Polymorphospora</taxon>
    </lineage>
</organism>
<name>A0A810MWH7_9ACTN</name>
<keyword evidence="1" id="KW-0732">Signal</keyword>
<evidence type="ECO:0008006" key="4">
    <source>
        <dbReference type="Google" id="ProtNLM"/>
    </source>
</evidence>
<keyword evidence="3" id="KW-1185">Reference proteome</keyword>
<dbReference type="Proteomes" id="UP000680866">
    <property type="component" value="Chromosome"/>
</dbReference>
<dbReference type="Pfam" id="PF09826">
    <property type="entry name" value="Beta_propel"/>
    <property type="match status" value="1"/>
</dbReference>
<dbReference type="RefSeq" id="WP_212825080.1">
    <property type="nucleotide sequence ID" value="NZ_AP023359.1"/>
</dbReference>
<feature type="chain" id="PRO_5039194049" description="Beta propeller domain-containing protein" evidence="1">
    <location>
        <begin position="26"/>
        <end position="662"/>
    </location>
</feature>
<protein>
    <recommendedName>
        <fullName evidence="4">Beta propeller domain-containing protein</fullName>
    </recommendedName>
</protein>
<feature type="signal peptide" evidence="1">
    <location>
        <begin position="1"/>
        <end position="25"/>
    </location>
</feature>
<accession>A0A810MWH7</accession>
<proteinExistence type="predicted"/>
<dbReference type="AlphaFoldDB" id="A0A810MWH7"/>